<feature type="active site" evidence="13">
    <location>
        <position position="130"/>
    </location>
</feature>
<keyword evidence="8" id="KW-0378">Hydrolase</keyword>
<evidence type="ECO:0000256" key="12">
    <source>
        <dbReference type="ARBA" id="ARBA00034000"/>
    </source>
</evidence>
<dbReference type="Gene3D" id="3.40.710.10">
    <property type="entry name" value="DD-peptidase/beta-lactamase superfamily"/>
    <property type="match status" value="1"/>
</dbReference>
<dbReference type="Gene3D" id="2.60.410.10">
    <property type="entry name" value="D-Ala-D-Ala carboxypeptidase, C-terminal domain"/>
    <property type="match status" value="1"/>
</dbReference>
<proteinExistence type="inferred from homology"/>
<dbReference type="InterPro" id="IPR012907">
    <property type="entry name" value="Peptidase_S11_C"/>
</dbReference>
<evidence type="ECO:0000256" key="9">
    <source>
        <dbReference type="ARBA" id="ARBA00022960"/>
    </source>
</evidence>
<evidence type="ECO:0000256" key="11">
    <source>
        <dbReference type="ARBA" id="ARBA00023316"/>
    </source>
</evidence>
<dbReference type="GO" id="GO:0009002">
    <property type="term" value="F:serine-type D-Ala-D-Ala carboxypeptidase activity"/>
    <property type="evidence" value="ECO:0007669"/>
    <property type="project" value="UniProtKB-EC"/>
</dbReference>
<reference evidence="18" key="1">
    <citation type="submission" date="2021-10" db="EMBL/GenBank/DDBJ databases">
        <title>Anaerobic single-cell dispensing facilitates the cultivation of human gut bacteria.</title>
        <authorList>
            <person name="Afrizal A."/>
        </authorList>
    </citation>
    <scope>NUCLEOTIDE SEQUENCE</scope>
    <source>
        <strain evidence="18">CLA-AA-H215</strain>
    </source>
</reference>
<dbReference type="EMBL" id="JAJEQR010000026">
    <property type="protein sequence ID" value="MCC2231304.1"/>
    <property type="molecule type" value="Genomic_DNA"/>
</dbReference>
<feature type="active site" description="Proton acceptor" evidence="13">
    <location>
        <position position="78"/>
    </location>
</feature>
<feature type="binding site" evidence="14">
    <location>
        <position position="241"/>
    </location>
    <ligand>
        <name>substrate</name>
    </ligand>
</feature>
<dbReference type="SUPFAM" id="SSF69189">
    <property type="entry name" value="Penicillin-binding protein associated domain"/>
    <property type="match status" value="1"/>
</dbReference>
<dbReference type="GO" id="GO:0006508">
    <property type="term" value="P:proteolysis"/>
    <property type="evidence" value="ECO:0007669"/>
    <property type="project" value="UniProtKB-KW"/>
</dbReference>
<gene>
    <name evidence="18" type="ORF">LKD81_09905</name>
</gene>
<evidence type="ECO:0000259" key="17">
    <source>
        <dbReference type="Pfam" id="PF07943"/>
    </source>
</evidence>
<evidence type="ECO:0000256" key="8">
    <source>
        <dbReference type="ARBA" id="ARBA00022801"/>
    </source>
</evidence>
<dbReference type="PANTHER" id="PTHR21581:SF33">
    <property type="entry name" value="D-ALANYL-D-ALANINE CARBOXYPEPTIDASE DACB"/>
    <property type="match status" value="1"/>
</dbReference>
<evidence type="ECO:0000256" key="1">
    <source>
        <dbReference type="ARBA" id="ARBA00003217"/>
    </source>
</evidence>
<keyword evidence="6" id="KW-0645">Protease</keyword>
<comment type="pathway">
    <text evidence="2">Cell wall biogenesis; peptidoglycan biosynthesis.</text>
</comment>
<dbReference type="GO" id="GO:0009252">
    <property type="term" value="P:peptidoglycan biosynthetic process"/>
    <property type="evidence" value="ECO:0007669"/>
    <property type="project" value="UniProtKB-KW"/>
</dbReference>
<dbReference type="InterPro" id="IPR015956">
    <property type="entry name" value="Peniciliin-bd_prot_C_sf"/>
</dbReference>
<dbReference type="PANTHER" id="PTHR21581">
    <property type="entry name" value="D-ALANYL-D-ALANINE CARBOXYPEPTIDASE"/>
    <property type="match status" value="1"/>
</dbReference>
<keyword evidence="11" id="KW-0961">Cell wall biogenesis/degradation</keyword>
<evidence type="ECO:0000256" key="5">
    <source>
        <dbReference type="ARBA" id="ARBA00022645"/>
    </source>
</evidence>
<evidence type="ECO:0000256" key="2">
    <source>
        <dbReference type="ARBA" id="ARBA00004752"/>
    </source>
</evidence>
<dbReference type="EC" id="3.4.16.4" evidence="4"/>
<comment type="function">
    <text evidence="1">Removes C-terminal D-alanyl residues from sugar-peptide cell wall precursors.</text>
</comment>
<keyword evidence="9" id="KW-0133">Cell shape</keyword>
<dbReference type="PRINTS" id="PR00725">
    <property type="entry name" value="DADACBPTASE1"/>
</dbReference>
<comment type="caution">
    <text evidence="18">The sequence shown here is derived from an EMBL/GenBank/DDBJ whole genome shotgun (WGS) entry which is preliminary data.</text>
</comment>
<evidence type="ECO:0000256" key="3">
    <source>
        <dbReference type="ARBA" id="ARBA00007164"/>
    </source>
</evidence>
<dbReference type="Pfam" id="PF00768">
    <property type="entry name" value="Peptidase_S11"/>
    <property type="match status" value="1"/>
</dbReference>
<sequence>MNSKKENAGARKVRKWRAYFLTAVLAITFICNSSGIAYADNGPGELYARAAVLMDADSGRVLYEKNGDEMLPNASTTKVLTCILALEEGDLSDVCEVSAYAASQPAVRMGVRAGEQYLLGDLLYALMLESDNDAAVIIAESVAGSVEAFAELMNQKAWDLGCESTYFITPNGLDAADENGIHATSATDLARIMSYAIQNSEFLTITQTDSYTFSSVDGTRTVSCTNHNAFLHMMDGALSGKTGFTGNAGYCYTGALRCGDRTFVVALLACGWPNNKSYKWKDTRKLMEYALEEYEYRTIWREPELPELPVADGVNAGGELTEVARVSLRVDAETDPEQWRCLLGKTEEIGTELILEESLTAPLSAGTTVGRYVFRLNEEEIASCPVVTEETIEKVDFFWCLRRTIRLLFWGNRVDSTSRIE</sequence>
<keyword evidence="10" id="KW-0573">Peptidoglycan synthesis</keyword>
<organism evidence="18 19">
    <name type="scientific">Hominifimenecus microfluidus</name>
    <dbReference type="NCBI Taxonomy" id="2885348"/>
    <lineage>
        <taxon>Bacteria</taxon>
        <taxon>Bacillati</taxon>
        <taxon>Bacillota</taxon>
        <taxon>Clostridia</taxon>
        <taxon>Lachnospirales</taxon>
        <taxon>Lachnospiraceae</taxon>
        <taxon>Hominifimenecus</taxon>
    </lineage>
</organism>
<evidence type="ECO:0000313" key="19">
    <source>
        <dbReference type="Proteomes" id="UP001198182"/>
    </source>
</evidence>
<dbReference type="SUPFAM" id="SSF56601">
    <property type="entry name" value="beta-lactamase/transpeptidase-like"/>
    <property type="match status" value="1"/>
</dbReference>
<dbReference type="GO" id="GO:0008360">
    <property type="term" value="P:regulation of cell shape"/>
    <property type="evidence" value="ECO:0007669"/>
    <property type="project" value="UniProtKB-KW"/>
</dbReference>
<evidence type="ECO:0000256" key="6">
    <source>
        <dbReference type="ARBA" id="ARBA00022670"/>
    </source>
</evidence>
<evidence type="ECO:0000256" key="7">
    <source>
        <dbReference type="ARBA" id="ARBA00022729"/>
    </source>
</evidence>
<dbReference type="InterPro" id="IPR037167">
    <property type="entry name" value="Peptidase_S11_C_sf"/>
</dbReference>
<dbReference type="InterPro" id="IPR001967">
    <property type="entry name" value="Peptidase_S11_N"/>
</dbReference>
<keyword evidence="7" id="KW-0732">Signal</keyword>
<evidence type="ECO:0000259" key="16">
    <source>
        <dbReference type="Pfam" id="PF00768"/>
    </source>
</evidence>
<evidence type="ECO:0000256" key="15">
    <source>
        <dbReference type="RuleBase" id="RU004016"/>
    </source>
</evidence>
<keyword evidence="5 18" id="KW-0121">Carboxypeptidase</keyword>
<accession>A0AAE3EAX7</accession>
<feature type="domain" description="Peptidase S11 D-alanyl-D-alanine carboxypeptidase A N-terminal" evidence="16">
    <location>
        <begin position="45"/>
        <end position="255"/>
    </location>
</feature>
<evidence type="ECO:0000256" key="14">
    <source>
        <dbReference type="PIRSR" id="PIRSR618044-2"/>
    </source>
</evidence>
<protein>
    <recommendedName>
        <fullName evidence="4">serine-type D-Ala-D-Ala carboxypeptidase</fullName>
        <ecNumber evidence="4">3.4.16.4</ecNumber>
    </recommendedName>
</protein>
<comment type="catalytic activity">
    <reaction evidence="12">
        <text>Preferential cleavage: (Ac)2-L-Lys-D-Ala-|-D-Ala. Also transpeptidation of peptidyl-alanyl moieties that are N-acyl substituents of D-alanine.</text>
        <dbReference type="EC" id="3.4.16.4"/>
    </reaction>
</comment>
<evidence type="ECO:0000313" key="18">
    <source>
        <dbReference type="EMBL" id="MCC2231304.1"/>
    </source>
</evidence>
<name>A0AAE3EAX7_9FIRM</name>
<dbReference type="InterPro" id="IPR018044">
    <property type="entry name" value="Peptidase_S11"/>
</dbReference>
<dbReference type="Proteomes" id="UP001198182">
    <property type="component" value="Unassembled WGS sequence"/>
</dbReference>
<dbReference type="InterPro" id="IPR012338">
    <property type="entry name" value="Beta-lactam/transpept-like"/>
</dbReference>
<dbReference type="GO" id="GO:0071555">
    <property type="term" value="P:cell wall organization"/>
    <property type="evidence" value="ECO:0007669"/>
    <property type="project" value="UniProtKB-KW"/>
</dbReference>
<evidence type="ECO:0000256" key="13">
    <source>
        <dbReference type="PIRSR" id="PIRSR618044-1"/>
    </source>
</evidence>
<dbReference type="RefSeq" id="WP_308453824.1">
    <property type="nucleotide sequence ID" value="NZ_JAJEQR010000026.1"/>
</dbReference>
<dbReference type="Pfam" id="PF07943">
    <property type="entry name" value="PBP5_C"/>
    <property type="match status" value="1"/>
</dbReference>
<keyword evidence="19" id="KW-1185">Reference proteome</keyword>
<feature type="domain" description="Peptidase S11 D-Ala-D-Ala carboxypeptidase A C-terminal" evidence="17">
    <location>
        <begin position="344"/>
        <end position="394"/>
    </location>
</feature>
<feature type="active site" description="Acyl-ester intermediate" evidence="13">
    <location>
        <position position="75"/>
    </location>
</feature>
<comment type="similarity">
    <text evidence="3 15">Belongs to the peptidase S11 family.</text>
</comment>
<evidence type="ECO:0000256" key="4">
    <source>
        <dbReference type="ARBA" id="ARBA00012448"/>
    </source>
</evidence>
<dbReference type="AlphaFoldDB" id="A0AAE3EAX7"/>
<evidence type="ECO:0000256" key="10">
    <source>
        <dbReference type="ARBA" id="ARBA00022984"/>
    </source>
</evidence>